<evidence type="ECO:0000313" key="2">
    <source>
        <dbReference type="Proteomes" id="UP000445696"/>
    </source>
</evidence>
<dbReference type="Gene3D" id="1.20.1290.10">
    <property type="entry name" value="AhpD-like"/>
    <property type="match status" value="1"/>
</dbReference>
<dbReference type="RefSeq" id="WP_161340253.1">
    <property type="nucleotide sequence ID" value="NZ_JBHSDG010000003.1"/>
</dbReference>
<keyword evidence="2" id="KW-1185">Reference proteome</keyword>
<evidence type="ECO:0000313" key="1">
    <source>
        <dbReference type="EMBL" id="MZR23823.1"/>
    </source>
</evidence>
<accession>A0A845MIG4</accession>
<sequence length="193" mass="21403">MTWIRTIPLENADGMLKNLYDRIVGSDRQIDSVIMAHSLRPHLLEGHINLSEHVLNSTANALAKWKLDAIGVYVSLLNGCDYCADHYFAELQKLLDDDTDSARLRAALDADQPEKAFAGADLAMMLYANLLTTRPHQISLSMIEELRNAGLEDGEILEINQAVSYFSYVNRTVLGLGIRDADDGTDALSVKLQ</sequence>
<organism evidence="1 2">
    <name type="scientific">Sneathiella chungangensis</name>
    <dbReference type="NCBI Taxonomy" id="1418234"/>
    <lineage>
        <taxon>Bacteria</taxon>
        <taxon>Pseudomonadati</taxon>
        <taxon>Pseudomonadota</taxon>
        <taxon>Alphaproteobacteria</taxon>
        <taxon>Sneathiellales</taxon>
        <taxon>Sneathiellaceae</taxon>
        <taxon>Sneathiella</taxon>
    </lineage>
</organism>
<dbReference type="OrthoDB" id="9808310at2"/>
<keyword evidence="1" id="KW-0560">Oxidoreductase</keyword>
<comment type="caution">
    <text evidence="1">The sequence shown here is derived from an EMBL/GenBank/DDBJ whole genome shotgun (WGS) entry which is preliminary data.</text>
</comment>
<dbReference type="InterPro" id="IPR029032">
    <property type="entry name" value="AhpD-like"/>
</dbReference>
<name>A0A845MIG4_9PROT</name>
<proteinExistence type="predicted"/>
<dbReference type="AlphaFoldDB" id="A0A845MIG4"/>
<dbReference type="PANTHER" id="PTHR35446">
    <property type="entry name" value="SI:CH211-175M2.5"/>
    <property type="match status" value="1"/>
</dbReference>
<protein>
    <submittedName>
        <fullName evidence="1">Alkylhydroperoxidase</fullName>
    </submittedName>
</protein>
<keyword evidence="1" id="KW-0575">Peroxidase</keyword>
<dbReference type="Proteomes" id="UP000445696">
    <property type="component" value="Unassembled WGS sequence"/>
</dbReference>
<dbReference type="PANTHER" id="PTHR35446:SF2">
    <property type="entry name" value="CARBOXYMUCONOLACTONE DECARBOXYLASE-LIKE DOMAIN-CONTAINING PROTEIN"/>
    <property type="match status" value="1"/>
</dbReference>
<dbReference type="GO" id="GO:0004601">
    <property type="term" value="F:peroxidase activity"/>
    <property type="evidence" value="ECO:0007669"/>
    <property type="project" value="UniProtKB-KW"/>
</dbReference>
<dbReference type="SUPFAM" id="SSF69118">
    <property type="entry name" value="AhpD-like"/>
    <property type="match status" value="1"/>
</dbReference>
<dbReference type="EMBL" id="WTVA01000015">
    <property type="protein sequence ID" value="MZR23823.1"/>
    <property type="molecule type" value="Genomic_DNA"/>
</dbReference>
<gene>
    <name evidence="1" type="ORF">GQF03_15915</name>
</gene>
<reference evidence="1 2" key="1">
    <citation type="journal article" date="2014" name="Int. J. Syst. Evol. Microbiol.">
        <title>Sneathiella chungangensis sp. nov., isolated from a marine sand, and emended description of the genus Sneathiella.</title>
        <authorList>
            <person name="Siamphan C."/>
            <person name="Kim H."/>
            <person name="Lee J.S."/>
            <person name="Kim W."/>
        </authorList>
    </citation>
    <scope>NUCLEOTIDE SEQUENCE [LARGE SCALE GENOMIC DNA]</scope>
    <source>
        <strain evidence="1 2">KCTC 32476</strain>
    </source>
</reference>